<keyword evidence="4" id="KW-1185">Reference proteome</keyword>
<reference evidence="3 4" key="1">
    <citation type="submission" date="2019-11" db="EMBL/GenBank/DDBJ databases">
        <authorList>
            <person name="Jiang L.-Q."/>
        </authorList>
    </citation>
    <scope>NUCLEOTIDE SEQUENCE [LARGE SCALE GENOMIC DNA]</scope>
    <source>
        <strain evidence="3 4">YIM 132087</strain>
    </source>
</reference>
<dbReference type="Pfam" id="PF01979">
    <property type="entry name" value="Amidohydro_1"/>
    <property type="match status" value="1"/>
</dbReference>
<dbReference type="SUPFAM" id="SSF51338">
    <property type="entry name" value="Composite domain of metallo-dependent hydrolases"/>
    <property type="match status" value="1"/>
</dbReference>
<comment type="caution">
    <text evidence="3">The sequence shown here is derived from an EMBL/GenBank/DDBJ whole genome shotgun (WGS) entry which is preliminary data.</text>
</comment>
<dbReference type="RefSeq" id="WP_322097431.1">
    <property type="nucleotide sequence ID" value="NZ_WLYK01000001.1"/>
</dbReference>
<dbReference type="Proteomes" id="UP000460221">
    <property type="component" value="Unassembled WGS sequence"/>
</dbReference>
<dbReference type="NCBIfam" id="NF006681">
    <property type="entry name" value="PRK09229.1-2"/>
    <property type="match status" value="1"/>
</dbReference>
<dbReference type="InterPro" id="IPR032466">
    <property type="entry name" value="Metal_Hydrolase"/>
</dbReference>
<dbReference type="Gene3D" id="2.30.40.10">
    <property type="entry name" value="Urease, subunit C, domain 1"/>
    <property type="match status" value="1"/>
</dbReference>
<name>A0A7K1FFV9_9ACTN</name>
<dbReference type="PANTHER" id="PTHR43794">
    <property type="entry name" value="AMINOHYDROLASE SSNA-RELATED"/>
    <property type="match status" value="1"/>
</dbReference>
<dbReference type="EC" id="3.5.3.13" evidence="3"/>
<dbReference type="GO" id="GO:0050416">
    <property type="term" value="F:formimidoylglutamate deiminase activity"/>
    <property type="evidence" value="ECO:0007669"/>
    <property type="project" value="UniProtKB-EC"/>
</dbReference>
<organism evidence="3 4">
    <name type="scientific">Nakamurella alba</name>
    <dbReference type="NCBI Taxonomy" id="2665158"/>
    <lineage>
        <taxon>Bacteria</taxon>
        <taxon>Bacillati</taxon>
        <taxon>Actinomycetota</taxon>
        <taxon>Actinomycetes</taxon>
        <taxon>Nakamurellales</taxon>
        <taxon>Nakamurellaceae</taxon>
        <taxon>Nakamurella</taxon>
    </lineage>
</organism>
<gene>
    <name evidence="3" type="ORF">GIS00_03470</name>
</gene>
<keyword evidence="1 3" id="KW-0378">Hydrolase</keyword>
<sequence>MTVFRCAAAVLDGEVVPDVDISATDGIITAISRGPGAAPVDEWLPGLVVPAFADAHSHVFHRGLRGRTHDEGGSFWTWRDRMYTLADRLDPDRLYELALAAYVEMVCAGVTAVGEFHYLHHGPGGAPYADPNLMGLAVSEAGRAAGLQVTLLDVAYLAGGFGQPVGPSQRRFSDGTVQAWAERVGALPDSVRSGVAIHSVRAVPPTDLGAVAAAAGDRVVHVHLSEQPAENDACLAATGRTPTGLLADAGVLSPRLAAVHATHLTDADIALLGAAGATAVICPSTEADLADGLPRAGDLAASGVRLALGSDQHVQIDPIAQARGLEYGERLATGRRGHFAPSALLTAATADSHAAIGSAAGRIGVGAPADLVALDRSSVRTAGSLGLQLLLSASAADVRVVVTAGVVQARDGVHVRWGDPGPLLARAIERAWA</sequence>
<dbReference type="SUPFAM" id="SSF51556">
    <property type="entry name" value="Metallo-dependent hydrolases"/>
    <property type="match status" value="1"/>
</dbReference>
<dbReference type="NCBIfam" id="TIGR02022">
    <property type="entry name" value="hutF"/>
    <property type="match status" value="1"/>
</dbReference>
<dbReference type="InterPro" id="IPR050287">
    <property type="entry name" value="MTA/SAH_deaminase"/>
</dbReference>
<protein>
    <submittedName>
        <fullName evidence="3">Formimidoylglutamate deiminase</fullName>
        <ecNumber evidence="3">3.5.3.13</ecNumber>
    </submittedName>
</protein>
<dbReference type="AlphaFoldDB" id="A0A7K1FFV9"/>
<accession>A0A7K1FFV9</accession>
<evidence type="ECO:0000259" key="2">
    <source>
        <dbReference type="Pfam" id="PF01979"/>
    </source>
</evidence>
<dbReference type="InterPro" id="IPR006680">
    <property type="entry name" value="Amidohydro-rel"/>
</dbReference>
<evidence type="ECO:0000313" key="3">
    <source>
        <dbReference type="EMBL" id="MTD13005.1"/>
    </source>
</evidence>
<dbReference type="InterPro" id="IPR011059">
    <property type="entry name" value="Metal-dep_hydrolase_composite"/>
</dbReference>
<dbReference type="PANTHER" id="PTHR43794:SF11">
    <property type="entry name" value="AMIDOHYDROLASE-RELATED DOMAIN-CONTAINING PROTEIN"/>
    <property type="match status" value="1"/>
</dbReference>
<proteinExistence type="predicted"/>
<dbReference type="InterPro" id="IPR010252">
    <property type="entry name" value="HutF"/>
</dbReference>
<evidence type="ECO:0000256" key="1">
    <source>
        <dbReference type="ARBA" id="ARBA00022801"/>
    </source>
</evidence>
<dbReference type="EMBL" id="WLYK01000001">
    <property type="protein sequence ID" value="MTD13005.1"/>
    <property type="molecule type" value="Genomic_DNA"/>
</dbReference>
<evidence type="ECO:0000313" key="4">
    <source>
        <dbReference type="Proteomes" id="UP000460221"/>
    </source>
</evidence>
<feature type="domain" description="Amidohydrolase-related" evidence="2">
    <location>
        <begin position="47"/>
        <end position="376"/>
    </location>
</feature>
<dbReference type="Gene3D" id="3.20.20.140">
    <property type="entry name" value="Metal-dependent hydrolases"/>
    <property type="match status" value="1"/>
</dbReference>